<dbReference type="EMBL" id="LR792099">
    <property type="protein sequence ID" value="CAB3267961.1"/>
    <property type="molecule type" value="mRNA"/>
</dbReference>
<keyword evidence="3" id="KW-1017">Isopeptide bond</keyword>
<dbReference type="GO" id="GO:0006325">
    <property type="term" value="P:chromatin organization"/>
    <property type="evidence" value="ECO:0007669"/>
    <property type="project" value="UniProtKB-KW"/>
</dbReference>
<name>A0A6F9DXR5_9ASCI</name>
<feature type="compositionally biased region" description="Basic residues" evidence="12">
    <location>
        <begin position="609"/>
        <end position="619"/>
    </location>
</feature>
<dbReference type="SUPFAM" id="SSF57903">
    <property type="entry name" value="FYVE/PHD zinc finger"/>
    <property type="match status" value="1"/>
</dbReference>
<keyword evidence="10" id="KW-0103">Bromodomain</keyword>
<dbReference type="InterPro" id="IPR036427">
    <property type="entry name" value="Bromodomain-like_sf"/>
</dbReference>
<keyword evidence="9" id="KW-0156">Chromatin regulator</keyword>
<dbReference type="AlphaFoldDB" id="A0A6F9DXR5"/>
<feature type="domain" description="SAMD1-like winged helix (WH)" evidence="14">
    <location>
        <begin position="7"/>
        <end position="83"/>
    </location>
</feature>
<dbReference type="GO" id="GO:0005634">
    <property type="term" value="C:nucleus"/>
    <property type="evidence" value="ECO:0007669"/>
    <property type="project" value="UniProtKB-SubCell"/>
</dbReference>
<dbReference type="SMART" id="SM00249">
    <property type="entry name" value="PHD"/>
    <property type="match status" value="1"/>
</dbReference>
<dbReference type="CDD" id="cd20159">
    <property type="entry name" value="PWWP_BS69"/>
    <property type="match status" value="1"/>
</dbReference>
<dbReference type="InterPro" id="IPR048589">
    <property type="entry name" value="SAMD1-like_WH"/>
</dbReference>
<evidence type="ECO:0000259" key="14">
    <source>
        <dbReference type="PROSITE" id="PS52014"/>
    </source>
</evidence>
<evidence type="ECO:0000256" key="8">
    <source>
        <dbReference type="ARBA" id="ARBA00022843"/>
    </source>
</evidence>
<keyword evidence="5" id="KW-0479">Metal-binding</keyword>
<evidence type="ECO:0000256" key="11">
    <source>
        <dbReference type="ARBA" id="ARBA00023242"/>
    </source>
</evidence>
<evidence type="ECO:0000259" key="13">
    <source>
        <dbReference type="PROSITE" id="PS50812"/>
    </source>
</evidence>
<dbReference type="GO" id="GO:0034243">
    <property type="term" value="P:regulation of transcription elongation by RNA polymerase II"/>
    <property type="evidence" value="ECO:0007669"/>
    <property type="project" value="InterPro"/>
</dbReference>
<organism evidence="15">
    <name type="scientific">Phallusia mammillata</name>
    <dbReference type="NCBI Taxonomy" id="59560"/>
    <lineage>
        <taxon>Eukaryota</taxon>
        <taxon>Metazoa</taxon>
        <taxon>Chordata</taxon>
        <taxon>Tunicata</taxon>
        <taxon>Ascidiacea</taxon>
        <taxon>Phlebobranchia</taxon>
        <taxon>Ascidiidae</taxon>
        <taxon>Phallusia</taxon>
    </lineage>
</organism>
<evidence type="ECO:0000256" key="6">
    <source>
        <dbReference type="ARBA" id="ARBA00022771"/>
    </source>
</evidence>
<evidence type="ECO:0000256" key="10">
    <source>
        <dbReference type="ARBA" id="ARBA00023117"/>
    </source>
</evidence>
<dbReference type="Pfam" id="PF00855">
    <property type="entry name" value="PWWP"/>
    <property type="match status" value="1"/>
</dbReference>
<dbReference type="InterPro" id="IPR001965">
    <property type="entry name" value="Znf_PHD"/>
</dbReference>
<dbReference type="PROSITE" id="PS52014">
    <property type="entry name" value="SAMD1_WH"/>
    <property type="match status" value="1"/>
</dbReference>
<evidence type="ECO:0000256" key="4">
    <source>
        <dbReference type="ARBA" id="ARBA00022553"/>
    </source>
</evidence>
<dbReference type="InterPro" id="IPR013083">
    <property type="entry name" value="Znf_RING/FYVE/PHD"/>
</dbReference>
<dbReference type="Gene3D" id="1.20.920.10">
    <property type="entry name" value="Bromodomain-like"/>
    <property type="match status" value="1"/>
</dbReference>
<evidence type="ECO:0000256" key="3">
    <source>
        <dbReference type="ARBA" id="ARBA00022499"/>
    </source>
</evidence>
<reference evidence="15" key="1">
    <citation type="submission" date="2020-04" db="EMBL/GenBank/DDBJ databases">
        <authorList>
            <person name="Neveu A P."/>
        </authorList>
    </citation>
    <scope>NUCLEOTIDE SEQUENCE</scope>
    <source>
        <tissue evidence="15">Whole embryo</tissue>
    </source>
</reference>
<evidence type="ECO:0000256" key="5">
    <source>
        <dbReference type="ARBA" id="ARBA00022723"/>
    </source>
</evidence>
<dbReference type="GO" id="GO:0003677">
    <property type="term" value="F:DNA binding"/>
    <property type="evidence" value="ECO:0007669"/>
    <property type="project" value="InterPro"/>
</dbReference>
<dbReference type="SUPFAM" id="SSF47370">
    <property type="entry name" value="Bromodomain"/>
    <property type="match status" value="1"/>
</dbReference>
<dbReference type="InterPro" id="IPR000313">
    <property type="entry name" value="PWWP_dom"/>
</dbReference>
<dbReference type="Gene3D" id="2.30.30.140">
    <property type="match status" value="1"/>
</dbReference>
<feature type="domain" description="PWWP" evidence="13">
    <location>
        <begin position="283"/>
        <end position="334"/>
    </location>
</feature>
<dbReference type="PANTHER" id="PTHR46379:SF1">
    <property type="entry name" value="ZINC FINGER MYND DOMAIN-CONTAINING PROTEIN 11"/>
    <property type="match status" value="1"/>
</dbReference>
<evidence type="ECO:0000256" key="2">
    <source>
        <dbReference type="ARBA" id="ARBA00022491"/>
    </source>
</evidence>
<keyword evidence="4" id="KW-0597">Phosphoprotein</keyword>
<dbReference type="GO" id="GO:0008270">
    <property type="term" value="F:zinc ion binding"/>
    <property type="evidence" value="ECO:0007669"/>
    <property type="project" value="UniProtKB-KW"/>
</dbReference>
<dbReference type="PANTHER" id="PTHR46379">
    <property type="entry name" value="ZINC FINGER MYND DOMAIN-CONTAINING"/>
    <property type="match status" value="1"/>
</dbReference>
<dbReference type="PROSITE" id="PS50812">
    <property type="entry name" value="PWWP"/>
    <property type="match status" value="1"/>
</dbReference>
<dbReference type="InterPro" id="IPR011011">
    <property type="entry name" value="Znf_FYVE_PHD"/>
</dbReference>
<feature type="region of interest" description="Disordered" evidence="12">
    <location>
        <begin position="594"/>
        <end position="619"/>
    </location>
</feature>
<evidence type="ECO:0000313" key="15">
    <source>
        <dbReference type="EMBL" id="CAB3267961.1"/>
    </source>
</evidence>
<dbReference type="InterPro" id="IPR047268">
    <property type="entry name" value="PWWP_BS69"/>
</dbReference>
<keyword evidence="8" id="KW-0832">Ubl conjugation</keyword>
<evidence type="ECO:0000256" key="9">
    <source>
        <dbReference type="ARBA" id="ARBA00022853"/>
    </source>
</evidence>
<gene>
    <name evidence="15" type="primary">Zmynd11</name>
</gene>
<evidence type="ECO:0000256" key="7">
    <source>
        <dbReference type="ARBA" id="ARBA00022833"/>
    </source>
</evidence>
<dbReference type="SMART" id="SM00293">
    <property type="entry name" value="PWWP"/>
    <property type="match status" value="1"/>
</dbReference>
<evidence type="ECO:0000256" key="12">
    <source>
        <dbReference type="SAM" id="MobiDB-lite"/>
    </source>
</evidence>
<keyword evidence="11" id="KW-0539">Nucleus</keyword>
<keyword evidence="2" id="KW-0678">Repressor</keyword>
<comment type="subcellular location">
    <subcellularLocation>
        <location evidence="1">Nucleus</location>
    </subcellularLocation>
</comment>
<sequence>MTIEEIVRRSSDPAIVFQLYQTIETIRKQRQIANLHRVVRYMEREFNCPPKECLQYLHQVVTDSLIVETVTVGCKGSKAGIEQEGYWIPDKEALLERISEESHDWYCFECHKPGKVISCSTCFRVYHKLCLDKPKNLHNFKCVWCKANEKPANEQERLALGKSLYFVVTQQKDYWTELAKKPDEEEHPYYNFFVHTHCDLERLQMDCHNCVFRSNEEFLAKALLIHHNYAVALGADHSLTNLAQQFVEDCEHELQELKLCRNCFYLSNTKPMKDWFCKPCDPPHQVVWAKQKGFDFWPAKVIRVEDERIDVRFFGRHHPRAWITIEAVRNISVSPATLKVKRKQHWKQACDEMKEYIRQCECALGKDEASKIILSDSPYGIGKNAKLLAAMEKVNRSSPTSNHSTPVKTTAEADVNGSVVVDDEENEAKSDILDDSEIVDENNHLATEIPSETKDKSDSPPAKRIKLEEVTVISKPISVRRSFDSEEQTILSELKQNNCGCKARYEAILMRFKDYVIESNRLDKSKMMRAAAIKSEHELDEVRSQVVAEYEDKIKELKEKHEEELREAKLRNWCRVCLEETPSPCCKNVNRCADCKDKQPSDVSMTSSQRKRRSGRSKS</sequence>
<dbReference type="GO" id="GO:0003714">
    <property type="term" value="F:transcription corepressor activity"/>
    <property type="evidence" value="ECO:0007669"/>
    <property type="project" value="InterPro"/>
</dbReference>
<dbReference type="SUPFAM" id="SSF63748">
    <property type="entry name" value="Tudor/PWWP/MBT"/>
    <property type="match status" value="1"/>
</dbReference>
<keyword evidence="6" id="KW-0863">Zinc-finger</keyword>
<keyword evidence="7" id="KW-0862">Zinc</keyword>
<dbReference type="InterPro" id="IPR047269">
    <property type="entry name" value="ZMY11"/>
</dbReference>
<dbReference type="GO" id="GO:0009966">
    <property type="term" value="P:regulation of signal transduction"/>
    <property type="evidence" value="ECO:0007669"/>
    <property type="project" value="TreeGrafter"/>
</dbReference>
<dbReference type="Gene3D" id="3.30.40.10">
    <property type="entry name" value="Zinc/RING finger domain, C3HC4 (zinc finger)"/>
    <property type="match status" value="1"/>
</dbReference>
<proteinExistence type="evidence at transcript level"/>
<protein>
    <submittedName>
        <fullName evidence="15">Zinc finger MYND domain-containing protein 11</fullName>
    </submittedName>
</protein>
<evidence type="ECO:0000256" key="1">
    <source>
        <dbReference type="ARBA" id="ARBA00004123"/>
    </source>
</evidence>
<accession>A0A6F9DXR5</accession>